<accession>A0ABU6UQT3</accession>
<feature type="compositionally biased region" description="Polar residues" evidence="1">
    <location>
        <begin position="42"/>
        <end position="61"/>
    </location>
</feature>
<dbReference type="Proteomes" id="UP001341840">
    <property type="component" value="Unassembled WGS sequence"/>
</dbReference>
<reference evidence="2 3" key="1">
    <citation type="journal article" date="2023" name="Plants (Basel)">
        <title>Bridging the Gap: Combining Genomics and Transcriptomics Approaches to Understand Stylosanthes scabra, an Orphan Legume from the Brazilian Caatinga.</title>
        <authorList>
            <person name="Ferreira-Neto J.R.C."/>
            <person name="da Silva M.D."/>
            <person name="Binneck E."/>
            <person name="de Melo N.F."/>
            <person name="da Silva R.H."/>
            <person name="de Melo A.L.T.M."/>
            <person name="Pandolfi V."/>
            <person name="Bustamante F.O."/>
            <person name="Brasileiro-Vidal A.C."/>
            <person name="Benko-Iseppon A.M."/>
        </authorList>
    </citation>
    <scope>NUCLEOTIDE SEQUENCE [LARGE SCALE GENOMIC DNA]</scope>
    <source>
        <tissue evidence="2">Leaves</tissue>
    </source>
</reference>
<evidence type="ECO:0000256" key="1">
    <source>
        <dbReference type="SAM" id="MobiDB-lite"/>
    </source>
</evidence>
<gene>
    <name evidence="2" type="ORF">PIB30_080168</name>
</gene>
<evidence type="ECO:0000313" key="3">
    <source>
        <dbReference type="Proteomes" id="UP001341840"/>
    </source>
</evidence>
<name>A0ABU6UQT3_9FABA</name>
<keyword evidence="3" id="KW-1185">Reference proteome</keyword>
<proteinExistence type="predicted"/>
<dbReference type="EMBL" id="JASCZI010121988">
    <property type="protein sequence ID" value="MED6163461.1"/>
    <property type="molecule type" value="Genomic_DNA"/>
</dbReference>
<comment type="caution">
    <text evidence="2">The sequence shown here is derived from an EMBL/GenBank/DDBJ whole genome shotgun (WGS) entry which is preliminary data.</text>
</comment>
<feature type="region of interest" description="Disordered" evidence="1">
    <location>
        <begin position="42"/>
        <end position="64"/>
    </location>
</feature>
<protein>
    <submittedName>
        <fullName evidence="2">Uncharacterized protein</fullName>
    </submittedName>
</protein>
<organism evidence="2 3">
    <name type="scientific">Stylosanthes scabra</name>
    <dbReference type="NCBI Taxonomy" id="79078"/>
    <lineage>
        <taxon>Eukaryota</taxon>
        <taxon>Viridiplantae</taxon>
        <taxon>Streptophyta</taxon>
        <taxon>Embryophyta</taxon>
        <taxon>Tracheophyta</taxon>
        <taxon>Spermatophyta</taxon>
        <taxon>Magnoliopsida</taxon>
        <taxon>eudicotyledons</taxon>
        <taxon>Gunneridae</taxon>
        <taxon>Pentapetalae</taxon>
        <taxon>rosids</taxon>
        <taxon>fabids</taxon>
        <taxon>Fabales</taxon>
        <taxon>Fabaceae</taxon>
        <taxon>Papilionoideae</taxon>
        <taxon>50 kb inversion clade</taxon>
        <taxon>dalbergioids sensu lato</taxon>
        <taxon>Dalbergieae</taxon>
        <taxon>Pterocarpus clade</taxon>
        <taxon>Stylosanthes</taxon>
    </lineage>
</organism>
<evidence type="ECO:0000313" key="2">
    <source>
        <dbReference type="EMBL" id="MED6163461.1"/>
    </source>
</evidence>
<sequence length="151" mass="17170">MKHKRNVSGQSILEGLRQQHDVISSNSDDGLDHISLNQDGNEYSFMDASNQNNNEYSQSASAKRHDNDPLLVNVKDISTGEIITRKMTAIQIWSLKKSEKVMMELDANGQGKDNSSNLFVRFLGQVARRVTFCPISIKRWDDMPEDNTKRQ</sequence>